<reference evidence="2 3" key="1">
    <citation type="journal article" date="2011" name="PLoS Genet.">
        <title>Genome sequencing and comparative transcriptomics of the model entomopathogenic fungi Metarhizium anisopliae and M. acridum.</title>
        <authorList>
            <person name="Gao Q."/>
            <person name="Jin K."/>
            <person name="Ying S.H."/>
            <person name="Zhang Y."/>
            <person name="Xiao G."/>
            <person name="Shang Y."/>
            <person name="Duan Z."/>
            <person name="Hu X."/>
            <person name="Xie X.Q."/>
            <person name="Zhou G."/>
            <person name="Peng G."/>
            <person name="Luo Z."/>
            <person name="Huang W."/>
            <person name="Wang B."/>
            <person name="Fang W."/>
            <person name="Wang S."/>
            <person name="Zhong Y."/>
            <person name="Ma L.J."/>
            <person name="St Leger R.J."/>
            <person name="Zhao G.P."/>
            <person name="Pei Y."/>
            <person name="Feng M.G."/>
            <person name="Xia Y."/>
            <person name="Wang C."/>
        </authorList>
    </citation>
    <scope>NUCLEOTIDE SEQUENCE [LARGE SCALE GENOMIC DNA]</scope>
    <source>
        <strain evidence="2 3">CQMa 102</strain>
    </source>
</reference>
<dbReference type="Proteomes" id="UP000002499">
    <property type="component" value="Unassembled WGS sequence"/>
</dbReference>
<dbReference type="InParanoid" id="E9E6G4"/>
<keyword evidence="3" id="KW-1185">Reference proteome</keyword>
<name>E9E6G4_METAQ</name>
<organism evidence="3">
    <name type="scientific">Metarhizium acridum (strain CQMa 102)</name>
    <dbReference type="NCBI Taxonomy" id="655827"/>
    <lineage>
        <taxon>Eukaryota</taxon>
        <taxon>Fungi</taxon>
        <taxon>Dikarya</taxon>
        <taxon>Ascomycota</taxon>
        <taxon>Pezizomycotina</taxon>
        <taxon>Sordariomycetes</taxon>
        <taxon>Hypocreomycetidae</taxon>
        <taxon>Hypocreales</taxon>
        <taxon>Clavicipitaceae</taxon>
        <taxon>Metarhizium</taxon>
    </lineage>
</organism>
<dbReference type="eggNOG" id="ENOG502RMN3">
    <property type="taxonomic scope" value="Eukaryota"/>
</dbReference>
<dbReference type="GeneID" id="19249773"/>
<dbReference type="EMBL" id="GL698511">
    <property type="protein sequence ID" value="EFY88410.1"/>
    <property type="molecule type" value="Genomic_DNA"/>
</dbReference>
<keyword evidence="1" id="KW-0732">Signal</keyword>
<evidence type="ECO:0000313" key="2">
    <source>
        <dbReference type="EMBL" id="EFY88410.1"/>
    </source>
</evidence>
<proteinExistence type="predicted"/>
<protein>
    <submittedName>
        <fullName evidence="2">Uncharacterized protein</fullName>
    </submittedName>
</protein>
<dbReference type="HOGENOM" id="CLU_082175_0_0_1"/>
<evidence type="ECO:0000256" key="1">
    <source>
        <dbReference type="SAM" id="SignalP"/>
    </source>
</evidence>
<accession>E9E6G4</accession>
<feature type="chain" id="PRO_5003238911" evidence="1">
    <location>
        <begin position="19"/>
        <end position="290"/>
    </location>
</feature>
<feature type="signal peptide" evidence="1">
    <location>
        <begin position="1"/>
        <end position="18"/>
    </location>
</feature>
<evidence type="ECO:0000313" key="3">
    <source>
        <dbReference type="Proteomes" id="UP000002499"/>
    </source>
</evidence>
<dbReference type="KEGG" id="maw:19249773"/>
<sequence length="290" mass="31356">MLLSSAAVVLGALQPALGKPSLLRRQMDGTKNEVVNQRLAATEIVIDYLAPNPPCGPYSPWVGIWPADACNSFAADPKAWAYVKPTKGRDIGNVKLNLSDLDVGEYRAAFVCEDGKRQAWIVSQPFKVDKEAPPAKKKQGERCYEADDCGDGLFCEHQCGGPIENYKSAMCFIAGEPKCRPIGQEQPAKKKQGERCSQVNECGDGLFCRHPCGGAIDDESNVCLIGGEPTCAPVRQEQPAKKKQGERCYKADDCDHGLFCEHQCGGAIDDPRPALCLIAGEPTCAPVRQS</sequence>
<gene>
    <name evidence="2" type="ORF">MAC_05462</name>
</gene>
<dbReference type="OrthoDB" id="4933859at2759"/>
<dbReference type="AlphaFoldDB" id="E9E6G4"/>